<keyword evidence="4" id="KW-1185">Reference proteome</keyword>
<dbReference type="PANTHER" id="PTHR23306">
    <property type="entry name" value="TUMOR SUSCEPTIBILITY GENE 101 PROTEIN-RELATED"/>
    <property type="match status" value="1"/>
</dbReference>
<feature type="domain" description="UEV" evidence="2">
    <location>
        <begin position="6"/>
        <end position="147"/>
    </location>
</feature>
<protein>
    <recommendedName>
        <fullName evidence="2">UEV domain-containing protein</fullName>
    </recommendedName>
</protein>
<evidence type="ECO:0000256" key="1">
    <source>
        <dbReference type="SAM" id="MobiDB-lite"/>
    </source>
</evidence>
<dbReference type="AlphaFoldDB" id="A0A1R2CFS4"/>
<feature type="compositionally biased region" description="Polar residues" evidence="1">
    <location>
        <begin position="149"/>
        <end position="205"/>
    </location>
</feature>
<dbReference type="PROSITE" id="PS51322">
    <property type="entry name" value="UEV"/>
    <property type="match status" value="1"/>
</dbReference>
<sequence>MAYSQVNLNSALTQCHYDQQAKSYVYNEISRLLQIYSNLSPKAVQLSINGSVFFILELVGTIPVLYQQKTYNIPIKIQIPPGYPNISPILIVTPSPDMMIKSSEYVQEDGKTTLDIQRKWNNRCQTSHLIEEAKKAFSDKMPVFRKPANQLQPSRSSYSTMPPGSQTYQPNYVQPGYNQPNPYMPQSQTIPPMSGYYQQGQNYPANQPGYPGYPGANNTFTPQPTYMQNPQGAYSNPPSQVNPSPNQANPPPKVELTKNYDYKKLAEMYSETIINVNKEIKTLTHEKEELDKKSKKIAESIGNFQNEINKGESKKELLRASICNVQEWIQNSSSENCLDVSQEDLIEYRNPAAREYLMFLSQEKALEATATAIIEAINKSVIPAKEGFTTLRQLLKDVFLTARLKEKAESLAKASS</sequence>
<accession>A0A1R2CFS4</accession>
<evidence type="ECO:0000313" key="3">
    <source>
        <dbReference type="EMBL" id="OMJ87790.1"/>
    </source>
</evidence>
<dbReference type="GO" id="GO:0008333">
    <property type="term" value="P:endosome to lysosome transport"/>
    <property type="evidence" value="ECO:0007669"/>
    <property type="project" value="TreeGrafter"/>
</dbReference>
<dbReference type="Proteomes" id="UP000187209">
    <property type="component" value="Unassembled WGS sequence"/>
</dbReference>
<reference evidence="3 4" key="1">
    <citation type="submission" date="2016-11" db="EMBL/GenBank/DDBJ databases">
        <title>The macronuclear genome of Stentor coeruleus: a giant cell with tiny introns.</title>
        <authorList>
            <person name="Slabodnick M."/>
            <person name="Ruby J.G."/>
            <person name="Reiff S.B."/>
            <person name="Swart E.C."/>
            <person name="Gosai S."/>
            <person name="Prabakaran S."/>
            <person name="Witkowska E."/>
            <person name="Larue G.E."/>
            <person name="Fisher S."/>
            <person name="Freeman R.M."/>
            <person name="Gunawardena J."/>
            <person name="Chu W."/>
            <person name="Stover N.A."/>
            <person name="Gregory B.D."/>
            <person name="Nowacki M."/>
            <person name="Derisi J."/>
            <person name="Roy S.W."/>
            <person name="Marshall W.F."/>
            <person name="Sood P."/>
        </authorList>
    </citation>
    <scope>NUCLEOTIDE SEQUENCE [LARGE SCALE GENOMIC DNA]</scope>
    <source>
        <strain evidence="3">WM001</strain>
    </source>
</reference>
<dbReference type="Gene3D" id="3.10.110.10">
    <property type="entry name" value="Ubiquitin Conjugating Enzyme"/>
    <property type="match status" value="1"/>
</dbReference>
<evidence type="ECO:0000259" key="2">
    <source>
        <dbReference type="PROSITE" id="PS51322"/>
    </source>
</evidence>
<dbReference type="OrthoDB" id="306304at2759"/>
<feature type="region of interest" description="Disordered" evidence="1">
    <location>
        <begin position="142"/>
        <end position="254"/>
    </location>
</feature>
<feature type="compositionally biased region" description="Low complexity" evidence="1">
    <location>
        <begin position="235"/>
        <end position="247"/>
    </location>
</feature>
<dbReference type="GO" id="GO:0043130">
    <property type="term" value="F:ubiquitin binding"/>
    <property type="evidence" value="ECO:0007669"/>
    <property type="project" value="TreeGrafter"/>
</dbReference>
<dbReference type="GO" id="GO:0000813">
    <property type="term" value="C:ESCRT I complex"/>
    <property type="evidence" value="ECO:0007669"/>
    <property type="project" value="TreeGrafter"/>
</dbReference>
<gene>
    <name evidence="3" type="ORF">SteCoe_10437</name>
</gene>
<dbReference type="EMBL" id="MPUH01000168">
    <property type="protein sequence ID" value="OMJ87790.1"/>
    <property type="molecule type" value="Genomic_DNA"/>
</dbReference>
<organism evidence="3 4">
    <name type="scientific">Stentor coeruleus</name>
    <dbReference type="NCBI Taxonomy" id="5963"/>
    <lineage>
        <taxon>Eukaryota</taxon>
        <taxon>Sar</taxon>
        <taxon>Alveolata</taxon>
        <taxon>Ciliophora</taxon>
        <taxon>Postciliodesmatophora</taxon>
        <taxon>Heterotrichea</taxon>
        <taxon>Heterotrichida</taxon>
        <taxon>Stentoridae</taxon>
        <taxon>Stentor</taxon>
    </lineage>
</organism>
<dbReference type="CDD" id="cd11685">
    <property type="entry name" value="UEV_TSG101-like"/>
    <property type="match status" value="1"/>
</dbReference>
<dbReference type="SUPFAM" id="SSF54495">
    <property type="entry name" value="UBC-like"/>
    <property type="match status" value="1"/>
</dbReference>
<evidence type="ECO:0000313" key="4">
    <source>
        <dbReference type="Proteomes" id="UP000187209"/>
    </source>
</evidence>
<dbReference type="InterPro" id="IPR008883">
    <property type="entry name" value="UEV_N"/>
</dbReference>
<name>A0A1R2CFS4_9CILI</name>
<dbReference type="InterPro" id="IPR052070">
    <property type="entry name" value="ESCRT-I_UEV_domain"/>
</dbReference>
<dbReference type="Pfam" id="PF05743">
    <property type="entry name" value="UEV"/>
    <property type="match status" value="1"/>
</dbReference>
<comment type="caution">
    <text evidence="3">The sequence shown here is derived from an EMBL/GenBank/DDBJ whole genome shotgun (WGS) entry which is preliminary data.</text>
</comment>
<dbReference type="PANTHER" id="PTHR23306:SF3">
    <property type="entry name" value="TUMOR SUPPRESSOR PROTEIN 101"/>
    <property type="match status" value="1"/>
</dbReference>
<dbReference type="InterPro" id="IPR016135">
    <property type="entry name" value="UBQ-conjugating_enzyme/RWD"/>
</dbReference>
<feature type="compositionally biased region" description="Polar residues" evidence="1">
    <location>
        <begin position="216"/>
        <end position="234"/>
    </location>
</feature>
<proteinExistence type="predicted"/>
<dbReference type="GO" id="GO:0015031">
    <property type="term" value="P:protein transport"/>
    <property type="evidence" value="ECO:0007669"/>
    <property type="project" value="InterPro"/>
</dbReference>